<feature type="transmembrane region" description="Helical" evidence="7">
    <location>
        <begin position="87"/>
        <end position="105"/>
    </location>
</feature>
<reference evidence="8 9" key="1">
    <citation type="submission" date="2020-08" db="EMBL/GenBank/DDBJ databases">
        <title>Sequencing the genomes of 1000 actinobacteria strains.</title>
        <authorList>
            <person name="Klenk H.-P."/>
        </authorList>
    </citation>
    <scope>NUCLEOTIDE SEQUENCE [LARGE SCALE GENOMIC DNA]</scope>
    <source>
        <strain evidence="8 9">DSM 43149</strain>
    </source>
</reference>
<feature type="transmembrane region" description="Helical" evidence="7">
    <location>
        <begin position="365"/>
        <end position="384"/>
    </location>
</feature>
<dbReference type="EMBL" id="JACHNH010000001">
    <property type="protein sequence ID" value="MBB4761647.1"/>
    <property type="molecule type" value="Genomic_DNA"/>
</dbReference>
<sequence>MAAVNLAAPVLLLLGAVSSTVGAGGASLVSRRLGAGDPAGAARAAGNAFTLFWATAATVTIAGLLALEPLLTVLGAEPATRGLTREYTIVLLCGALVSTGFSSLIRAEGRLRYATMIWLVPVLVQITLDPLLIFGLGMGVRGAALGTVGGQSVSAVMSLWFFFVQRDRPYRISVHDLRPHGPTVRALIGIGAPSFLAGFGATLLAVLVNNVLAATAAGATALAAYAVCARVQIFLTMPQMGISQGLQPIVGYNAGRGNGDRVDRARTLALRATVGYGTLAALAVILTAGPVVAVFTDDPAVAPAAEQALRIIAVGVAAAGVAPLVSAYFQSLGRATPSYLISVGTLLAVKVPVILVAGAAGTTGIWIGIAAGELLSALVALVLLRRVSPRRALR</sequence>
<evidence type="ECO:0000256" key="2">
    <source>
        <dbReference type="ARBA" id="ARBA00022448"/>
    </source>
</evidence>
<feature type="transmembrane region" description="Helical" evidence="7">
    <location>
        <begin position="308"/>
        <end position="327"/>
    </location>
</feature>
<dbReference type="GO" id="GO:0005886">
    <property type="term" value="C:plasma membrane"/>
    <property type="evidence" value="ECO:0007669"/>
    <property type="project" value="UniProtKB-SubCell"/>
</dbReference>
<accession>A0A7W7MPF5</accession>
<dbReference type="PANTHER" id="PTHR43549">
    <property type="entry name" value="MULTIDRUG RESISTANCE PROTEIN YPNP-RELATED"/>
    <property type="match status" value="1"/>
</dbReference>
<dbReference type="AlphaFoldDB" id="A0A7W7MPF5"/>
<evidence type="ECO:0000256" key="5">
    <source>
        <dbReference type="ARBA" id="ARBA00022989"/>
    </source>
</evidence>
<feature type="transmembrane region" description="Helical" evidence="7">
    <location>
        <begin position="184"/>
        <end position="206"/>
    </location>
</feature>
<evidence type="ECO:0000256" key="4">
    <source>
        <dbReference type="ARBA" id="ARBA00022692"/>
    </source>
</evidence>
<keyword evidence="3" id="KW-1003">Cell membrane</keyword>
<name>A0A7W7MPF5_9ACTN</name>
<feature type="transmembrane region" description="Helical" evidence="7">
    <location>
        <begin position="49"/>
        <end position="67"/>
    </location>
</feature>
<dbReference type="InterPro" id="IPR052031">
    <property type="entry name" value="Membrane_Transporter-Flippase"/>
</dbReference>
<evidence type="ECO:0000256" key="3">
    <source>
        <dbReference type="ARBA" id="ARBA00022475"/>
    </source>
</evidence>
<feature type="transmembrane region" description="Helical" evidence="7">
    <location>
        <begin position="339"/>
        <end position="359"/>
    </location>
</feature>
<evidence type="ECO:0000313" key="8">
    <source>
        <dbReference type="EMBL" id="MBB4761647.1"/>
    </source>
</evidence>
<evidence type="ECO:0000256" key="6">
    <source>
        <dbReference type="ARBA" id="ARBA00023136"/>
    </source>
</evidence>
<evidence type="ECO:0000256" key="1">
    <source>
        <dbReference type="ARBA" id="ARBA00004651"/>
    </source>
</evidence>
<protein>
    <submittedName>
        <fullName evidence="8">Putative MATE family efflux protein</fullName>
    </submittedName>
</protein>
<dbReference type="GO" id="GO:0015297">
    <property type="term" value="F:antiporter activity"/>
    <property type="evidence" value="ECO:0007669"/>
    <property type="project" value="InterPro"/>
</dbReference>
<keyword evidence="5 7" id="KW-1133">Transmembrane helix</keyword>
<dbReference type="InterPro" id="IPR002528">
    <property type="entry name" value="MATE_fam"/>
</dbReference>
<feature type="transmembrane region" description="Helical" evidence="7">
    <location>
        <begin position="143"/>
        <end position="163"/>
    </location>
</feature>
<keyword evidence="9" id="KW-1185">Reference proteome</keyword>
<keyword evidence="2" id="KW-0813">Transport</keyword>
<dbReference type="Pfam" id="PF01554">
    <property type="entry name" value="MatE"/>
    <property type="match status" value="2"/>
</dbReference>
<keyword evidence="4 7" id="KW-0812">Transmembrane</keyword>
<feature type="transmembrane region" description="Helical" evidence="7">
    <location>
        <begin position="6"/>
        <end position="29"/>
    </location>
</feature>
<dbReference type="Proteomes" id="UP000578112">
    <property type="component" value="Unassembled WGS sequence"/>
</dbReference>
<dbReference type="GO" id="GO:0042910">
    <property type="term" value="F:xenobiotic transmembrane transporter activity"/>
    <property type="evidence" value="ECO:0007669"/>
    <property type="project" value="InterPro"/>
</dbReference>
<comment type="caution">
    <text evidence="8">The sequence shown here is derived from an EMBL/GenBank/DDBJ whole genome shotgun (WGS) entry which is preliminary data.</text>
</comment>
<comment type="subcellular location">
    <subcellularLocation>
        <location evidence="1">Cell membrane</location>
        <topology evidence="1">Multi-pass membrane protein</topology>
    </subcellularLocation>
</comment>
<dbReference type="NCBIfam" id="TIGR00797">
    <property type="entry name" value="matE"/>
    <property type="match status" value="1"/>
</dbReference>
<proteinExistence type="predicted"/>
<dbReference type="PANTHER" id="PTHR43549:SF3">
    <property type="entry name" value="MULTIDRUG RESISTANCE PROTEIN YPNP-RELATED"/>
    <property type="match status" value="1"/>
</dbReference>
<evidence type="ECO:0000313" key="9">
    <source>
        <dbReference type="Proteomes" id="UP000578112"/>
    </source>
</evidence>
<gene>
    <name evidence="8" type="ORF">BJ971_002203</name>
</gene>
<feature type="transmembrane region" description="Helical" evidence="7">
    <location>
        <begin position="274"/>
        <end position="296"/>
    </location>
</feature>
<feature type="transmembrane region" description="Helical" evidence="7">
    <location>
        <begin position="117"/>
        <end position="137"/>
    </location>
</feature>
<keyword evidence="6 7" id="KW-0472">Membrane</keyword>
<feature type="transmembrane region" description="Helical" evidence="7">
    <location>
        <begin position="212"/>
        <end position="235"/>
    </location>
</feature>
<evidence type="ECO:0000256" key="7">
    <source>
        <dbReference type="SAM" id="Phobius"/>
    </source>
</evidence>
<organism evidence="8 9">
    <name type="scientific">Actinoplanes digitatis</name>
    <dbReference type="NCBI Taxonomy" id="1868"/>
    <lineage>
        <taxon>Bacteria</taxon>
        <taxon>Bacillati</taxon>
        <taxon>Actinomycetota</taxon>
        <taxon>Actinomycetes</taxon>
        <taxon>Micromonosporales</taxon>
        <taxon>Micromonosporaceae</taxon>
        <taxon>Actinoplanes</taxon>
    </lineage>
</organism>